<keyword evidence="3 6" id="KW-0812">Transmembrane</keyword>
<keyword evidence="4 6" id="KW-1133">Transmembrane helix</keyword>
<feature type="transmembrane region" description="Helical" evidence="6">
    <location>
        <begin position="79"/>
        <end position="98"/>
    </location>
</feature>
<reference evidence="8 9" key="1">
    <citation type="submission" date="2019-07" db="EMBL/GenBank/DDBJ databases">
        <title>Quadrisphaera sp. strain DD2A genome sequencing and assembly.</title>
        <authorList>
            <person name="Kim I."/>
        </authorList>
    </citation>
    <scope>NUCLEOTIDE SEQUENCE [LARGE SCALE GENOMIC DNA]</scope>
    <source>
        <strain evidence="8 9">DD2A</strain>
    </source>
</reference>
<feature type="transmembrane region" description="Helical" evidence="6">
    <location>
        <begin position="298"/>
        <end position="313"/>
    </location>
</feature>
<dbReference type="RefSeq" id="WP_147925550.1">
    <property type="nucleotide sequence ID" value="NZ_VKAC01000003.1"/>
</dbReference>
<comment type="subcellular location">
    <subcellularLocation>
        <location evidence="1">Cell membrane</location>
        <topology evidence="1">Multi-pass membrane protein</topology>
    </subcellularLocation>
</comment>
<dbReference type="Proteomes" id="UP000321234">
    <property type="component" value="Unassembled WGS sequence"/>
</dbReference>
<keyword evidence="5 6" id="KW-0472">Membrane</keyword>
<feature type="transmembrane region" description="Helical" evidence="6">
    <location>
        <begin position="342"/>
        <end position="359"/>
    </location>
</feature>
<evidence type="ECO:0000256" key="1">
    <source>
        <dbReference type="ARBA" id="ARBA00004651"/>
    </source>
</evidence>
<evidence type="ECO:0000313" key="9">
    <source>
        <dbReference type="Proteomes" id="UP000321234"/>
    </source>
</evidence>
<feature type="transmembrane region" description="Helical" evidence="6">
    <location>
        <begin position="473"/>
        <end position="493"/>
    </location>
</feature>
<dbReference type="AlphaFoldDB" id="A0A5C8ZJW2"/>
<dbReference type="InterPro" id="IPR004477">
    <property type="entry name" value="ComEC_N"/>
</dbReference>
<comment type="caution">
    <text evidence="8">The sequence shown here is derived from an EMBL/GenBank/DDBJ whole genome shotgun (WGS) entry which is preliminary data.</text>
</comment>
<protein>
    <submittedName>
        <fullName evidence="8">ComEC/Rec2 family competence protein</fullName>
    </submittedName>
</protein>
<dbReference type="NCBIfam" id="TIGR00360">
    <property type="entry name" value="ComEC_N-term"/>
    <property type="match status" value="1"/>
</dbReference>
<feature type="transmembrane region" description="Helical" evidence="6">
    <location>
        <begin position="365"/>
        <end position="385"/>
    </location>
</feature>
<evidence type="ECO:0000256" key="3">
    <source>
        <dbReference type="ARBA" id="ARBA00022692"/>
    </source>
</evidence>
<dbReference type="PANTHER" id="PTHR30619:SF1">
    <property type="entry name" value="RECOMBINATION PROTEIN 2"/>
    <property type="match status" value="1"/>
</dbReference>
<evidence type="ECO:0000256" key="5">
    <source>
        <dbReference type="ARBA" id="ARBA00023136"/>
    </source>
</evidence>
<proteinExistence type="predicted"/>
<evidence type="ECO:0000313" key="8">
    <source>
        <dbReference type="EMBL" id="TXR57130.1"/>
    </source>
</evidence>
<organism evidence="8 9">
    <name type="scientific">Quadrisphaera setariae</name>
    <dbReference type="NCBI Taxonomy" id="2593304"/>
    <lineage>
        <taxon>Bacteria</taxon>
        <taxon>Bacillati</taxon>
        <taxon>Actinomycetota</taxon>
        <taxon>Actinomycetes</taxon>
        <taxon>Kineosporiales</taxon>
        <taxon>Kineosporiaceae</taxon>
        <taxon>Quadrisphaera</taxon>
    </lineage>
</organism>
<dbReference type="GO" id="GO:0005886">
    <property type="term" value="C:plasma membrane"/>
    <property type="evidence" value="ECO:0007669"/>
    <property type="project" value="UniProtKB-SubCell"/>
</dbReference>
<feature type="transmembrane region" description="Helical" evidence="6">
    <location>
        <begin position="445"/>
        <end position="464"/>
    </location>
</feature>
<feature type="transmembrane region" description="Helical" evidence="6">
    <location>
        <begin position="44"/>
        <end position="67"/>
    </location>
</feature>
<dbReference type="OrthoDB" id="7177610at2"/>
<dbReference type="Pfam" id="PF03772">
    <property type="entry name" value="Competence"/>
    <property type="match status" value="1"/>
</dbReference>
<keyword evidence="9" id="KW-1185">Reference proteome</keyword>
<evidence type="ECO:0000256" key="2">
    <source>
        <dbReference type="ARBA" id="ARBA00022475"/>
    </source>
</evidence>
<gene>
    <name evidence="8" type="ORF">FMM08_06615</name>
</gene>
<evidence type="ECO:0000259" key="7">
    <source>
        <dbReference type="Pfam" id="PF03772"/>
    </source>
</evidence>
<accession>A0A5C8ZJW2</accession>
<dbReference type="InterPro" id="IPR052159">
    <property type="entry name" value="Competence_DNA_uptake"/>
</dbReference>
<feature type="transmembrane region" description="Helical" evidence="6">
    <location>
        <begin position="406"/>
        <end position="433"/>
    </location>
</feature>
<dbReference type="EMBL" id="VKAC01000003">
    <property type="protein sequence ID" value="TXR57130.1"/>
    <property type="molecule type" value="Genomic_DNA"/>
</dbReference>
<keyword evidence="2" id="KW-1003">Cell membrane</keyword>
<evidence type="ECO:0000256" key="6">
    <source>
        <dbReference type="SAM" id="Phobius"/>
    </source>
</evidence>
<dbReference type="PANTHER" id="PTHR30619">
    <property type="entry name" value="DNA INTERNALIZATION/COMPETENCE PROTEIN COMEC/REC2"/>
    <property type="match status" value="1"/>
</dbReference>
<sequence length="554" mass="55072">MSRHPALRLLLPAAHDPAQGAHGTAGARPLDARLLPAAAAAWGWAALALVVPAAVLAVVALVGIAMAAGCAVRRRAGGAALAAVVVAAVAVSVGAGRLERSAGLLQPLAVEQATAVVEGVAASDAVRTRPDPARSWATASPRWVVRLDARTVSGRGSTSAAHAEVLVVGGAGWDGVRRGDRVRAVGRLQPTGRADPAAAVLLAVRAPQLRPATGLLAATGQRLREGLVAVCAPLPADARGLLPGLVVGDTTAVPEDLDAAMRATGLTHLTSVSGGNTALVAGAVLVVATAAGARRRPRLLLAGAALVAYAALAGGEPSVLRAAAMGLAAVLGSLLSRGGGGLPALCLAVVVLLVADPWLSRQAGFALSVLATGALLLLAPVWAAALARPLLRGRVPGRRATPVRDALVTGASAAVAVPLAAQLVCAPVVLLLAPGVPLLAVPANALAGPAVAPATLLGLLAALLEPLGPVGRWAAALCAHGGGLAAQWVAVVARTGASSPVALLPWPQGPGPAVLLALVSVVLVLAVRLLARWVWPVRAGRPPERRPGRRGWRS</sequence>
<feature type="domain" description="ComEC/Rec2-related protein" evidence="7">
    <location>
        <begin position="245"/>
        <end position="528"/>
    </location>
</feature>
<evidence type="ECO:0000256" key="4">
    <source>
        <dbReference type="ARBA" id="ARBA00022989"/>
    </source>
</evidence>
<name>A0A5C8ZJW2_9ACTN</name>
<feature type="transmembrane region" description="Helical" evidence="6">
    <location>
        <begin position="513"/>
        <end position="531"/>
    </location>
</feature>